<keyword evidence="1" id="KW-0378">Hydrolase</keyword>
<keyword evidence="3" id="KW-0808">Transferase</keyword>
<accession>A0AB94IJS2</accession>
<dbReference type="GO" id="GO:0006047">
    <property type="term" value="P:UDP-N-acetylglucosamine metabolic process"/>
    <property type="evidence" value="ECO:0007669"/>
    <property type="project" value="TreeGrafter"/>
</dbReference>
<dbReference type="EMBL" id="ALAN01000100">
    <property type="protein sequence ID" value="ETI67280.1"/>
    <property type="molecule type" value="Genomic_DNA"/>
</dbReference>
<dbReference type="Pfam" id="PF01380">
    <property type="entry name" value="SIS"/>
    <property type="match status" value="1"/>
</dbReference>
<proteinExistence type="predicted"/>
<dbReference type="PANTHER" id="PTHR10937:SF14">
    <property type="entry name" value="FRUCTOSELYSINE 6-PHOSPHATE DEGLYCASE"/>
    <property type="match status" value="1"/>
</dbReference>
<evidence type="ECO:0000256" key="1">
    <source>
        <dbReference type="PIRNR" id="PIRNR009290"/>
    </source>
</evidence>
<dbReference type="GO" id="GO:0016787">
    <property type="term" value="F:hydrolase activity"/>
    <property type="evidence" value="ECO:0007669"/>
    <property type="project" value="UniProtKB-KW"/>
</dbReference>
<dbReference type="Proteomes" id="UP000018877">
    <property type="component" value="Unassembled WGS sequence"/>
</dbReference>
<sequence length="331" mass="37956">MLKFNETNQMDSVNGALQLRGEIERIVDEIYSEGFDHIFYLGIGGTYASSMQAVTYITGKSALPVYVENAAEYLTTGNRKLTEQSVVIISSVTGSTEEMVRAVSQVKEVGARIVGFIDVKEAPLAQSVDYLISYPANEQIKFFMVADRFMFNNGDFPQYEQFYKELDGHLAKGLVEVEKAADSFGEQFAHEHKDDSMHYFVGAGNHWGAVYSYAMCYWEEQHWLRSKSIHSSELFHGTLEVIDRDTAVTVFVGEDEQRPLSERVAKFLPRICSRYTIIDTKDYELEGISPEFRGRISHLLLRAITQRIDAHLEKINCHPMEIRRYYRQLDY</sequence>
<organism evidence="3 4">
    <name type="scientific">Neobacillus vireti LMG 21834</name>
    <dbReference type="NCBI Taxonomy" id="1131730"/>
    <lineage>
        <taxon>Bacteria</taxon>
        <taxon>Bacillati</taxon>
        <taxon>Bacillota</taxon>
        <taxon>Bacilli</taxon>
        <taxon>Bacillales</taxon>
        <taxon>Bacillaceae</taxon>
        <taxon>Neobacillus</taxon>
    </lineage>
</organism>
<evidence type="ECO:0000313" key="4">
    <source>
        <dbReference type="Proteomes" id="UP000018877"/>
    </source>
</evidence>
<evidence type="ECO:0000259" key="2">
    <source>
        <dbReference type="PROSITE" id="PS51464"/>
    </source>
</evidence>
<dbReference type="InterPro" id="IPR035488">
    <property type="entry name" value="FrlB_SIS"/>
</dbReference>
<comment type="function">
    <text evidence="1">Catalyzes the conversion of a range of fructosamine 6-phosphates to glucose 6-phosphate and a free amino acid.</text>
</comment>
<dbReference type="PIRSF" id="PIRSF009290">
    <property type="entry name" value="FrlB"/>
    <property type="match status" value="1"/>
</dbReference>
<reference evidence="3 4" key="1">
    <citation type="journal article" date="2014" name="Environ. Microbiol.">
        <title>The nitrate-ammonifying and nosZ-carrying bacterium Bacillus vireti is a potent source and sink for nitric and nitrous oxide under high nitrate conditions.</title>
        <authorList>
            <person name="Mania D."/>
            <person name="Heylen K."/>
            <person name="van Spanning R.J."/>
            <person name="Frostegard A."/>
        </authorList>
    </citation>
    <scope>NUCLEOTIDE SEQUENCE [LARGE SCALE GENOMIC DNA]</scope>
    <source>
        <strain evidence="3 4">LMG 21834</strain>
    </source>
</reference>
<dbReference type="SUPFAM" id="SSF53697">
    <property type="entry name" value="SIS domain"/>
    <property type="match status" value="1"/>
</dbReference>
<protein>
    <recommendedName>
        <fullName evidence="1">Fructosamine deglycase</fullName>
        <ecNumber evidence="1">3.5.-.-</ecNumber>
    </recommendedName>
</protein>
<dbReference type="InterPro" id="IPR024713">
    <property type="entry name" value="Fructosamine_deglycase_FrlB"/>
</dbReference>
<dbReference type="CDD" id="cd05710">
    <property type="entry name" value="SIS_1"/>
    <property type="match status" value="1"/>
</dbReference>
<keyword evidence="3" id="KW-0032">Aminotransferase</keyword>
<evidence type="ECO:0000313" key="3">
    <source>
        <dbReference type="EMBL" id="ETI67280.1"/>
    </source>
</evidence>
<dbReference type="GO" id="GO:0006002">
    <property type="term" value="P:fructose 6-phosphate metabolic process"/>
    <property type="evidence" value="ECO:0007669"/>
    <property type="project" value="TreeGrafter"/>
</dbReference>
<dbReference type="RefSeq" id="WP_024029826.1">
    <property type="nucleotide sequence ID" value="NZ_ALAN01000100.1"/>
</dbReference>
<dbReference type="AlphaFoldDB" id="A0AB94IJS2"/>
<gene>
    <name evidence="3" type="ORF">BAVI_18272</name>
</gene>
<comment type="subunit">
    <text evidence="1">Homooctamer.</text>
</comment>
<dbReference type="GO" id="GO:0006487">
    <property type="term" value="P:protein N-linked glycosylation"/>
    <property type="evidence" value="ECO:0007669"/>
    <property type="project" value="TreeGrafter"/>
</dbReference>
<dbReference type="PANTHER" id="PTHR10937">
    <property type="entry name" value="GLUCOSAMINE--FRUCTOSE-6-PHOSPHATE AMINOTRANSFERASE, ISOMERIZING"/>
    <property type="match status" value="1"/>
</dbReference>
<dbReference type="EC" id="3.5.-.-" evidence="1"/>
<feature type="domain" description="SIS" evidence="2">
    <location>
        <begin position="26"/>
        <end position="157"/>
    </location>
</feature>
<dbReference type="GO" id="GO:0004360">
    <property type="term" value="F:glutamine-fructose-6-phosphate transaminase (isomerizing) activity"/>
    <property type="evidence" value="ECO:0007669"/>
    <property type="project" value="TreeGrafter"/>
</dbReference>
<dbReference type="InterPro" id="IPR046348">
    <property type="entry name" value="SIS_dom_sf"/>
</dbReference>
<comment type="caution">
    <text evidence="3">The sequence shown here is derived from an EMBL/GenBank/DDBJ whole genome shotgun (WGS) entry which is preliminary data.</text>
</comment>
<dbReference type="PROSITE" id="PS51464">
    <property type="entry name" value="SIS"/>
    <property type="match status" value="1"/>
</dbReference>
<dbReference type="GO" id="GO:0097367">
    <property type="term" value="F:carbohydrate derivative binding"/>
    <property type="evidence" value="ECO:0007669"/>
    <property type="project" value="InterPro"/>
</dbReference>
<keyword evidence="1" id="KW-0119">Carbohydrate metabolism</keyword>
<name>A0AB94IJS2_9BACI</name>
<keyword evidence="4" id="KW-1185">Reference proteome</keyword>
<dbReference type="InterPro" id="IPR001347">
    <property type="entry name" value="SIS_dom"/>
</dbReference>
<dbReference type="Gene3D" id="3.40.50.10490">
    <property type="entry name" value="Glucose-6-phosphate isomerase like protein, domain 1"/>
    <property type="match status" value="2"/>
</dbReference>